<feature type="region of interest" description="Disordered" evidence="1">
    <location>
        <begin position="1"/>
        <end position="33"/>
    </location>
</feature>
<dbReference type="EMBL" id="JAVHNQ010000014">
    <property type="protein sequence ID" value="KAK6332851.1"/>
    <property type="molecule type" value="Genomic_DNA"/>
</dbReference>
<dbReference type="AlphaFoldDB" id="A0AAV9U118"/>
<evidence type="ECO:0000313" key="3">
    <source>
        <dbReference type="Proteomes" id="UP001375240"/>
    </source>
</evidence>
<feature type="compositionally biased region" description="Polar residues" evidence="1">
    <location>
        <begin position="21"/>
        <end position="31"/>
    </location>
</feature>
<evidence type="ECO:0000256" key="1">
    <source>
        <dbReference type="SAM" id="MobiDB-lite"/>
    </source>
</evidence>
<organism evidence="2 3">
    <name type="scientific">Orbilia brochopaga</name>
    <dbReference type="NCBI Taxonomy" id="3140254"/>
    <lineage>
        <taxon>Eukaryota</taxon>
        <taxon>Fungi</taxon>
        <taxon>Dikarya</taxon>
        <taxon>Ascomycota</taxon>
        <taxon>Pezizomycotina</taxon>
        <taxon>Orbiliomycetes</taxon>
        <taxon>Orbiliales</taxon>
        <taxon>Orbiliaceae</taxon>
        <taxon>Orbilia</taxon>
    </lineage>
</organism>
<protein>
    <submittedName>
        <fullName evidence="2">Uncharacterized protein</fullName>
    </submittedName>
</protein>
<sequence length="72" mass="7763">MNNQKPSSSKATGGPAKPADPTSNPAPSNVSVGEYNAGFESVKVLLQRRDQDMAEKDVEVTGLEKEIEKLKF</sequence>
<evidence type="ECO:0000313" key="2">
    <source>
        <dbReference type="EMBL" id="KAK6332851.1"/>
    </source>
</evidence>
<proteinExistence type="predicted"/>
<keyword evidence="3" id="KW-1185">Reference proteome</keyword>
<accession>A0AAV9U118</accession>
<comment type="caution">
    <text evidence="2">The sequence shown here is derived from an EMBL/GenBank/DDBJ whole genome shotgun (WGS) entry which is preliminary data.</text>
</comment>
<dbReference type="Proteomes" id="UP001375240">
    <property type="component" value="Unassembled WGS sequence"/>
</dbReference>
<feature type="compositionally biased region" description="Polar residues" evidence="1">
    <location>
        <begin position="1"/>
        <end position="11"/>
    </location>
</feature>
<name>A0AAV9U118_9PEZI</name>
<gene>
    <name evidence="2" type="ORF">TWF696_002872</name>
</gene>
<reference evidence="2 3" key="1">
    <citation type="submission" date="2019-10" db="EMBL/GenBank/DDBJ databases">
        <authorList>
            <person name="Palmer J.M."/>
        </authorList>
    </citation>
    <scope>NUCLEOTIDE SEQUENCE [LARGE SCALE GENOMIC DNA]</scope>
    <source>
        <strain evidence="2 3">TWF696</strain>
    </source>
</reference>